<dbReference type="EMBL" id="JASDAP010000011">
    <property type="protein sequence ID" value="KAK1893867.1"/>
    <property type="molecule type" value="Genomic_DNA"/>
</dbReference>
<dbReference type="InterPro" id="IPR001300">
    <property type="entry name" value="Peptidase_C2_calpain_cat"/>
</dbReference>
<dbReference type="InterPro" id="IPR022684">
    <property type="entry name" value="Calpain_cysteine_protease"/>
</dbReference>
<evidence type="ECO:0000256" key="1">
    <source>
        <dbReference type="ARBA" id="ARBA00007623"/>
    </source>
</evidence>
<dbReference type="InterPro" id="IPR022683">
    <property type="entry name" value="Calpain_III"/>
</dbReference>
<feature type="non-terminal residue" evidence="5">
    <location>
        <position position="163"/>
    </location>
</feature>
<dbReference type="InterPro" id="IPR036213">
    <property type="entry name" value="Calpain_III_sf"/>
</dbReference>
<gene>
    <name evidence="5" type="ORF">KUDE01_019328</name>
</gene>
<dbReference type="PANTHER" id="PTHR10183:SF302">
    <property type="entry name" value="CALPAIN-14"/>
    <property type="match status" value="1"/>
</dbReference>
<keyword evidence="6" id="KW-1185">Reference proteome</keyword>
<dbReference type="Gene3D" id="2.60.120.380">
    <property type="match status" value="1"/>
</dbReference>
<comment type="similarity">
    <text evidence="1">Belongs to the peptidase C2 family.</text>
</comment>
<feature type="active site" evidence="2">
    <location>
        <position position="15"/>
    </location>
</feature>
<protein>
    <submittedName>
        <fullName evidence="5">Calpain-3</fullName>
    </submittedName>
</protein>
<dbReference type="PROSITE" id="PS50203">
    <property type="entry name" value="CALPAIN_CAT"/>
    <property type="match status" value="1"/>
</dbReference>
<dbReference type="AlphaFoldDB" id="A0AAD9C3H4"/>
<dbReference type="SUPFAM" id="SSF49758">
    <property type="entry name" value="Calpain large subunit, middle domain (domain III)"/>
    <property type="match status" value="1"/>
</dbReference>
<comment type="caution">
    <text evidence="5">The sequence shown here is derived from an EMBL/GenBank/DDBJ whole genome shotgun (WGS) entry which is preliminary data.</text>
</comment>
<evidence type="ECO:0000313" key="5">
    <source>
        <dbReference type="EMBL" id="KAK1893867.1"/>
    </source>
</evidence>
<evidence type="ECO:0000259" key="4">
    <source>
        <dbReference type="PROSITE" id="PS50203"/>
    </source>
</evidence>
<dbReference type="Gene3D" id="3.90.70.10">
    <property type="entry name" value="Cysteine proteinases"/>
    <property type="match status" value="1"/>
</dbReference>
<dbReference type="GO" id="GO:0005737">
    <property type="term" value="C:cytoplasm"/>
    <property type="evidence" value="ECO:0007669"/>
    <property type="project" value="TreeGrafter"/>
</dbReference>
<sequence length="163" mass="18422">MMSRGKRINLVRLWNPWGTGEWNRDWSDRMSLEDLCEFYTDLDICSLSPDYLDGNSSCHWKTYMNDGRWVAGTTAGGYSYWTNPQYRVKIGCQSLENNGEKNVLVSLMQKPDKRNRHLVQSLHIGIKVKDDMLSLMALRYGASSGHLTLTASSVSSSASNACT</sequence>
<evidence type="ECO:0000313" key="6">
    <source>
        <dbReference type="Proteomes" id="UP001228049"/>
    </source>
</evidence>
<accession>A0AAD9C3H4</accession>
<dbReference type="InterPro" id="IPR038765">
    <property type="entry name" value="Papain-like_cys_pep_sf"/>
</dbReference>
<organism evidence="5 6">
    <name type="scientific">Dissostichus eleginoides</name>
    <name type="common">Patagonian toothfish</name>
    <name type="synonym">Dissostichus amissus</name>
    <dbReference type="NCBI Taxonomy" id="100907"/>
    <lineage>
        <taxon>Eukaryota</taxon>
        <taxon>Metazoa</taxon>
        <taxon>Chordata</taxon>
        <taxon>Craniata</taxon>
        <taxon>Vertebrata</taxon>
        <taxon>Euteleostomi</taxon>
        <taxon>Actinopterygii</taxon>
        <taxon>Neopterygii</taxon>
        <taxon>Teleostei</taxon>
        <taxon>Neoteleostei</taxon>
        <taxon>Acanthomorphata</taxon>
        <taxon>Eupercaria</taxon>
        <taxon>Perciformes</taxon>
        <taxon>Notothenioidei</taxon>
        <taxon>Nototheniidae</taxon>
        <taxon>Dissostichus</taxon>
    </lineage>
</organism>
<dbReference type="Proteomes" id="UP001228049">
    <property type="component" value="Unassembled WGS sequence"/>
</dbReference>
<evidence type="ECO:0000256" key="2">
    <source>
        <dbReference type="PIRSR" id="PIRSR622684-1"/>
    </source>
</evidence>
<comment type="caution">
    <text evidence="3">Lacks conserved residue(s) required for the propagation of feature annotation.</text>
</comment>
<dbReference type="PANTHER" id="PTHR10183">
    <property type="entry name" value="CALPAIN"/>
    <property type="match status" value="1"/>
</dbReference>
<dbReference type="InterPro" id="IPR022682">
    <property type="entry name" value="Calpain_domain_III"/>
</dbReference>
<proteinExistence type="inferred from homology"/>
<dbReference type="Pfam" id="PF01067">
    <property type="entry name" value="Calpain_III"/>
    <property type="match status" value="1"/>
</dbReference>
<dbReference type="Pfam" id="PF00648">
    <property type="entry name" value="Peptidase_C2"/>
    <property type="match status" value="1"/>
</dbReference>
<dbReference type="SUPFAM" id="SSF54001">
    <property type="entry name" value="Cysteine proteinases"/>
    <property type="match status" value="1"/>
</dbReference>
<dbReference type="SMART" id="SM00720">
    <property type="entry name" value="calpain_III"/>
    <property type="match status" value="1"/>
</dbReference>
<dbReference type="GO" id="GO:0006508">
    <property type="term" value="P:proteolysis"/>
    <property type="evidence" value="ECO:0007669"/>
    <property type="project" value="InterPro"/>
</dbReference>
<feature type="domain" description="Calpain catalytic" evidence="4">
    <location>
        <begin position="1"/>
        <end position="83"/>
    </location>
</feature>
<evidence type="ECO:0000256" key="3">
    <source>
        <dbReference type="PROSITE-ProRule" id="PRU00239"/>
    </source>
</evidence>
<name>A0AAD9C3H4_DISEL</name>
<dbReference type="GO" id="GO:0004198">
    <property type="term" value="F:calcium-dependent cysteine-type endopeptidase activity"/>
    <property type="evidence" value="ECO:0007669"/>
    <property type="project" value="InterPro"/>
</dbReference>
<reference evidence="5" key="1">
    <citation type="submission" date="2023-04" db="EMBL/GenBank/DDBJ databases">
        <title>Chromosome-level genome of Chaenocephalus aceratus.</title>
        <authorList>
            <person name="Park H."/>
        </authorList>
    </citation>
    <scope>NUCLEOTIDE SEQUENCE</scope>
    <source>
        <strain evidence="5">DE</strain>
        <tissue evidence="5">Muscle</tissue>
    </source>
</reference>